<dbReference type="InterPro" id="IPR011227">
    <property type="entry name" value="UCP029730"/>
</dbReference>
<dbReference type="GO" id="GO:0016787">
    <property type="term" value="F:hydrolase activity"/>
    <property type="evidence" value="ECO:0007669"/>
    <property type="project" value="UniProtKB-KW"/>
</dbReference>
<dbReference type="RefSeq" id="WP_184193867.1">
    <property type="nucleotide sequence ID" value="NZ_JACIIV010000001.1"/>
</dbReference>
<accession>A0A841L0S7</accession>
<organism evidence="1 2">
    <name type="scientific">Polymorphobacter multimanifer</name>
    <dbReference type="NCBI Taxonomy" id="1070431"/>
    <lineage>
        <taxon>Bacteria</taxon>
        <taxon>Pseudomonadati</taxon>
        <taxon>Pseudomonadota</taxon>
        <taxon>Alphaproteobacteria</taxon>
        <taxon>Sphingomonadales</taxon>
        <taxon>Sphingosinicellaceae</taxon>
        <taxon>Polymorphobacter</taxon>
    </lineage>
</organism>
<dbReference type="Proteomes" id="UP000538147">
    <property type="component" value="Unassembled WGS sequence"/>
</dbReference>
<proteinExistence type="predicted"/>
<keyword evidence="1" id="KW-0378">Hydrolase</keyword>
<dbReference type="InterPro" id="IPR007709">
    <property type="entry name" value="N-FG_amidohydro"/>
</dbReference>
<dbReference type="PIRSF" id="PIRSF029730">
    <property type="entry name" value="UCP029730"/>
    <property type="match status" value="1"/>
</dbReference>
<name>A0A841L0S7_9SPHN</name>
<dbReference type="AlphaFoldDB" id="A0A841L0S7"/>
<gene>
    <name evidence="1" type="ORF">FHS79_000161</name>
</gene>
<dbReference type="Pfam" id="PF05013">
    <property type="entry name" value="FGase"/>
    <property type="match status" value="1"/>
</dbReference>
<comment type="caution">
    <text evidence="1">The sequence shown here is derived from an EMBL/GenBank/DDBJ whole genome shotgun (WGS) entry which is preliminary data.</text>
</comment>
<evidence type="ECO:0000313" key="1">
    <source>
        <dbReference type="EMBL" id="MBB6226010.1"/>
    </source>
</evidence>
<keyword evidence="2" id="KW-1185">Reference proteome</keyword>
<sequence>MTAPRIISGTAPVLIVADHASNAVPPGIDLGIDPALLETHIGIDIGTAALAEALAFALDAPAVIATVSRLVVDLNRDPDEPSGIPAASDGHVIPGNLALSDAERSLRLAAIHTPYHTAIDAAVAAHRPQLLLSIHSFTPQLATAPAEARPWPIGLLHNTDSRAPRLALPLLAARGLHVGDNEPYSGNTLNYTMDRHAEARGLPYLGIEVRNDGLRDAAGVAHWCAILADTTHQLLRQLR</sequence>
<dbReference type="SUPFAM" id="SSF53187">
    <property type="entry name" value="Zn-dependent exopeptidases"/>
    <property type="match status" value="1"/>
</dbReference>
<dbReference type="Gene3D" id="3.40.630.40">
    <property type="entry name" value="Zn-dependent exopeptidases"/>
    <property type="match status" value="1"/>
</dbReference>
<protein>
    <submittedName>
        <fullName evidence="1">Putative N-formylglutamate amidohydrolase</fullName>
    </submittedName>
</protein>
<reference evidence="1 2" key="1">
    <citation type="submission" date="2020-08" db="EMBL/GenBank/DDBJ databases">
        <title>Genomic Encyclopedia of Type Strains, Phase IV (KMG-IV): sequencing the most valuable type-strain genomes for metagenomic binning, comparative biology and taxonomic classification.</title>
        <authorList>
            <person name="Goeker M."/>
        </authorList>
    </citation>
    <scope>NUCLEOTIDE SEQUENCE [LARGE SCALE GENOMIC DNA]</scope>
    <source>
        <strain evidence="1 2">DSM 102189</strain>
    </source>
</reference>
<dbReference type="EMBL" id="JACIIV010000001">
    <property type="protein sequence ID" value="MBB6226010.1"/>
    <property type="molecule type" value="Genomic_DNA"/>
</dbReference>
<evidence type="ECO:0000313" key="2">
    <source>
        <dbReference type="Proteomes" id="UP000538147"/>
    </source>
</evidence>